<feature type="compositionally biased region" description="Basic and acidic residues" evidence="1">
    <location>
        <begin position="1"/>
        <end position="12"/>
    </location>
</feature>
<feature type="region of interest" description="Disordered" evidence="1">
    <location>
        <begin position="1"/>
        <end position="43"/>
    </location>
</feature>
<protein>
    <submittedName>
        <fullName evidence="2">Uncharacterized protein</fullName>
    </submittedName>
</protein>
<reference evidence="2" key="1">
    <citation type="submission" date="2020-09" db="EMBL/GenBank/DDBJ databases">
        <authorList>
            <person name="Kikuchi T."/>
        </authorList>
    </citation>
    <scope>NUCLEOTIDE SEQUENCE</scope>
    <source>
        <strain evidence="2">SH1</strain>
    </source>
</reference>
<feature type="region of interest" description="Disordered" evidence="1">
    <location>
        <begin position="56"/>
        <end position="81"/>
    </location>
</feature>
<dbReference type="Proteomes" id="UP000783686">
    <property type="component" value="Unassembled WGS sequence"/>
</dbReference>
<dbReference type="Proteomes" id="UP000614601">
    <property type="component" value="Unassembled WGS sequence"/>
</dbReference>
<dbReference type="AlphaFoldDB" id="A0A811KJJ9"/>
<evidence type="ECO:0000313" key="2">
    <source>
        <dbReference type="EMBL" id="CAD5216432.1"/>
    </source>
</evidence>
<evidence type="ECO:0000256" key="1">
    <source>
        <dbReference type="SAM" id="MobiDB-lite"/>
    </source>
</evidence>
<feature type="compositionally biased region" description="Polar residues" evidence="1">
    <location>
        <begin position="16"/>
        <end position="27"/>
    </location>
</feature>
<dbReference type="EMBL" id="CAJFCW020000003">
    <property type="protein sequence ID" value="CAG9105941.1"/>
    <property type="molecule type" value="Genomic_DNA"/>
</dbReference>
<feature type="compositionally biased region" description="Basic and acidic residues" evidence="1">
    <location>
        <begin position="58"/>
        <end position="72"/>
    </location>
</feature>
<organism evidence="2 3">
    <name type="scientific">Bursaphelenchus okinawaensis</name>
    <dbReference type="NCBI Taxonomy" id="465554"/>
    <lineage>
        <taxon>Eukaryota</taxon>
        <taxon>Metazoa</taxon>
        <taxon>Ecdysozoa</taxon>
        <taxon>Nematoda</taxon>
        <taxon>Chromadorea</taxon>
        <taxon>Rhabditida</taxon>
        <taxon>Tylenchina</taxon>
        <taxon>Tylenchomorpha</taxon>
        <taxon>Aphelenchoidea</taxon>
        <taxon>Aphelenchoididae</taxon>
        <taxon>Bursaphelenchus</taxon>
    </lineage>
</organism>
<proteinExistence type="predicted"/>
<evidence type="ECO:0000313" key="3">
    <source>
        <dbReference type="Proteomes" id="UP000614601"/>
    </source>
</evidence>
<gene>
    <name evidence="2" type="ORF">BOKJ2_LOCUS6590</name>
</gene>
<dbReference type="EMBL" id="CAJFDH010000003">
    <property type="protein sequence ID" value="CAD5216432.1"/>
    <property type="molecule type" value="Genomic_DNA"/>
</dbReference>
<accession>A0A811KJJ9</accession>
<name>A0A811KJJ9_9BILA</name>
<keyword evidence="3" id="KW-1185">Reference proteome</keyword>
<sequence length="194" mass="22481">MSSTHSDDKKAEAVPPNQQITARQGQLRSDLANPEASYRRRVQKRRDGILMSYWEPEPLTRDTFEEKGRKDSTSSLEDPTRKVSAFGRIKRSLQQQAHAFLAKDDLDVLDERTNQMMTPAKDRRKKFGPKEAGDTVAAVVDEDSVVFDAEKADKHRSRSKKHQREYGTFTERLRDKWQSMSDVREIEFIWPPNT</sequence>
<comment type="caution">
    <text evidence="2">The sequence shown here is derived from an EMBL/GenBank/DDBJ whole genome shotgun (WGS) entry which is preliminary data.</text>
</comment>